<name>A0A4Y2BZ56_ARAVE</name>
<evidence type="ECO:0000256" key="1">
    <source>
        <dbReference type="SAM" id="MobiDB-lite"/>
    </source>
</evidence>
<sequence length="105" mass="11693">MESSSTFKRISSANRDIEKMPAPLRSHISSPKSPSGVVGGVRSLLDDLNRTLLRYAFLTSVKIYILLSKLRRRRTKSLLGTVDLDTSLPMTATIKDLMWVDASVL</sequence>
<evidence type="ECO:0000313" key="3">
    <source>
        <dbReference type="Proteomes" id="UP000499080"/>
    </source>
</evidence>
<dbReference type="AlphaFoldDB" id="A0A4Y2BZ56"/>
<reference evidence="2 3" key="1">
    <citation type="journal article" date="2019" name="Sci. Rep.">
        <title>Orb-weaving spider Araneus ventricosus genome elucidates the spidroin gene catalogue.</title>
        <authorList>
            <person name="Kono N."/>
            <person name="Nakamura H."/>
            <person name="Ohtoshi R."/>
            <person name="Moran D.A.P."/>
            <person name="Shinohara A."/>
            <person name="Yoshida Y."/>
            <person name="Fujiwara M."/>
            <person name="Mori M."/>
            <person name="Tomita M."/>
            <person name="Arakawa K."/>
        </authorList>
    </citation>
    <scope>NUCLEOTIDE SEQUENCE [LARGE SCALE GENOMIC DNA]</scope>
</reference>
<feature type="compositionally biased region" description="Polar residues" evidence="1">
    <location>
        <begin position="1"/>
        <end position="14"/>
    </location>
</feature>
<accession>A0A4Y2BZ56</accession>
<dbReference type="Proteomes" id="UP000499080">
    <property type="component" value="Unassembled WGS sequence"/>
</dbReference>
<evidence type="ECO:0000313" key="2">
    <source>
        <dbReference type="EMBL" id="GBL96404.1"/>
    </source>
</evidence>
<gene>
    <name evidence="2" type="ORF">AVEN_43721_1</name>
</gene>
<protein>
    <submittedName>
        <fullName evidence="2">Uncharacterized protein</fullName>
    </submittedName>
</protein>
<organism evidence="2 3">
    <name type="scientific">Araneus ventricosus</name>
    <name type="common">Orbweaver spider</name>
    <name type="synonym">Epeira ventricosa</name>
    <dbReference type="NCBI Taxonomy" id="182803"/>
    <lineage>
        <taxon>Eukaryota</taxon>
        <taxon>Metazoa</taxon>
        <taxon>Ecdysozoa</taxon>
        <taxon>Arthropoda</taxon>
        <taxon>Chelicerata</taxon>
        <taxon>Arachnida</taxon>
        <taxon>Araneae</taxon>
        <taxon>Araneomorphae</taxon>
        <taxon>Entelegynae</taxon>
        <taxon>Araneoidea</taxon>
        <taxon>Araneidae</taxon>
        <taxon>Araneus</taxon>
    </lineage>
</organism>
<feature type="region of interest" description="Disordered" evidence="1">
    <location>
        <begin position="1"/>
        <end position="36"/>
    </location>
</feature>
<proteinExistence type="predicted"/>
<keyword evidence="3" id="KW-1185">Reference proteome</keyword>
<dbReference type="EMBL" id="BGPR01000120">
    <property type="protein sequence ID" value="GBL96404.1"/>
    <property type="molecule type" value="Genomic_DNA"/>
</dbReference>
<comment type="caution">
    <text evidence="2">The sequence shown here is derived from an EMBL/GenBank/DDBJ whole genome shotgun (WGS) entry which is preliminary data.</text>
</comment>